<feature type="compositionally biased region" description="Polar residues" evidence="3">
    <location>
        <begin position="218"/>
        <end position="228"/>
    </location>
</feature>
<evidence type="ECO:0000259" key="4">
    <source>
        <dbReference type="PROSITE" id="PS50110"/>
    </source>
</evidence>
<proteinExistence type="predicted"/>
<dbReference type="InterPro" id="IPR001789">
    <property type="entry name" value="Sig_transdc_resp-reg_receiver"/>
</dbReference>
<dbReference type="OrthoDB" id="695059at2759"/>
<dbReference type="PROSITE" id="PS50110">
    <property type="entry name" value="RESPONSE_REGULATORY"/>
    <property type="match status" value="1"/>
</dbReference>
<organism evidence="5 6">
    <name type="scientific">Hordeum vulgare subsp. vulgare</name>
    <name type="common">Domesticated barley</name>
    <dbReference type="NCBI Taxonomy" id="112509"/>
    <lineage>
        <taxon>Eukaryota</taxon>
        <taxon>Viridiplantae</taxon>
        <taxon>Streptophyta</taxon>
        <taxon>Embryophyta</taxon>
        <taxon>Tracheophyta</taxon>
        <taxon>Spermatophyta</taxon>
        <taxon>Magnoliopsida</taxon>
        <taxon>Liliopsida</taxon>
        <taxon>Poales</taxon>
        <taxon>Poaceae</taxon>
        <taxon>BOP clade</taxon>
        <taxon>Pooideae</taxon>
        <taxon>Triticodae</taxon>
        <taxon>Triticeae</taxon>
        <taxon>Hordeinae</taxon>
        <taxon>Hordeum</taxon>
    </lineage>
</organism>
<name>A0A8I6XXD3_HORVV</name>
<dbReference type="SMR" id="A0A8I6XXD3"/>
<dbReference type="Pfam" id="PF00072">
    <property type="entry name" value="Response_reg"/>
    <property type="match status" value="1"/>
</dbReference>
<dbReference type="Proteomes" id="UP000011116">
    <property type="component" value="Chromosome 6H"/>
</dbReference>
<evidence type="ECO:0000256" key="3">
    <source>
        <dbReference type="SAM" id="MobiDB-lite"/>
    </source>
</evidence>
<dbReference type="SUPFAM" id="SSF52172">
    <property type="entry name" value="CheY-like"/>
    <property type="match status" value="1"/>
</dbReference>
<dbReference type="InterPro" id="IPR045279">
    <property type="entry name" value="ARR-like"/>
</dbReference>
<keyword evidence="1" id="KW-0902">Two-component regulatory system</keyword>
<accession>A0A8I6XXD3</accession>
<dbReference type="InterPro" id="IPR011006">
    <property type="entry name" value="CheY-like_superfamily"/>
</dbReference>
<evidence type="ECO:0000256" key="2">
    <source>
        <dbReference type="PROSITE-ProRule" id="PRU00169"/>
    </source>
</evidence>
<dbReference type="AlphaFoldDB" id="A0A8I6XXD3"/>
<dbReference type="SMART" id="SM00448">
    <property type="entry name" value="REC"/>
    <property type="match status" value="1"/>
</dbReference>
<dbReference type="GeneID" id="123404450"/>
<feature type="domain" description="Response regulatory" evidence="4">
    <location>
        <begin position="18"/>
        <end position="133"/>
    </location>
</feature>
<feature type="region of interest" description="Disordered" evidence="3">
    <location>
        <begin position="218"/>
        <end position="251"/>
    </location>
</feature>
<gene>
    <name evidence="5" type="primary">LOC123404450</name>
</gene>
<dbReference type="GO" id="GO:0000160">
    <property type="term" value="P:phosphorelay signal transduction system"/>
    <property type="evidence" value="ECO:0007669"/>
    <property type="project" value="UniProtKB-KW"/>
</dbReference>
<reference evidence="5" key="3">
    <citation type="submission" date="2022-01" db="UniProtKB">
        <authorList>
            <consortium name="EnsemblPlants"/>
        </authorList>
    </citation>
    <scope>IDENTIFICATION</scope>
    <source>
        <strain evidence="5">subsp. vulgare</strain>
    </source>
</reference>
<dbReference type="PANTHER" id="PTHR43874">
    <property type="entry name" value="TWO-COMPONENT RESPONSE REGULATOR"/>
    <property type="match status" value="1"/>
</dbReference>
<evidence type="ECO:0000313" key="5">
    <source>
        <dbReference type="EnsemblPlants" id="HORVU.MOREX.r3.6HG0541170.1"/>
    </source>
</evidence>
<dbReference type="Gramene" id="HORVU.MOREX.r2.6HG0450080.1">
    <property type="protein sequence ID" value="HORVU.MOREX.r2.6HG0450080.1"/>
    <property type="gene ID" value="HORVU.MOREX.r2.6HG0450080"/>
</dbReference>
<feature type="compositionally biased region" description="Basic and acidic residues" evidence="3">
    <location>
        <begin position="229"/>
        <end position="243"/>
    </location>
</feature>
<dbReference type="Gramene" id="HORVU.MOREX.r3.6HG0541170.1">
    <property type="protein sequence ID" value="HORVU.MOREX.r3.6HG0541170.1"/>
    <property type="gene ID" value="HORVU.MOREX.r3.6HG0541170"/>
</dbReference>
<keyword evidence="6" id="KW-1185">Reference proteome</keyword>
<dbReference type="EnsemblPlants" id="HORVU.MOREX.r3.6HG0541170.1">
    <property type="protein sequence ID" value="HORVU.MOREX.r3.6HG0541170.1"/>
    <property type="gene ID" value="HORVU.MOREX.r3.6HG0541170"/>
</dbReference>
<dbReference type="GO" id="GO:0009736">
    <property type="term" value="P:cytokinin-activated signaling pathway"/>
    <property type="evidence" value="ECO:0007669"/>
    <property type="project" value="InterPro"/>
</dbReference>
<sequence length="495" mass="53993">MENGRDDAVASGAGERIRVLVVDEDPVHLEAMTQTLSRCGYQVTTKASPAEALQEVQENPDRIDLVMTVAHIRGDGIDGFTVLEQARDHYPVILFSDDATAETVRRGFIGGACDFLTKPLNDNVMRNICHHVKQRRINTAPSVGPMNADSRSNHIAREDRLSGKRPIAVDDSNEGRLDSRTTKGIKFQWTAHKHAFFHRATNRLSEIKDYTPRNIRELTTQEDSANATTDKDSSHLQKNKGDCPTDWLSTMPTSPQHYNNTLNDYPKSQDAEGSFEFNMRSGGVGFGFHGNGGSTTSLAGGTNTDNGDGIGNGNGALANGSMVSASLPCNLERPLQQPVSTLNLFPSNTMLPMDNPNHRSQRELPPHLYRLSYDCSIGGIRMSPWPVDDDDDLLRSYLGENEVIQNTATTDMAHGIHNAATMDITTVETTHEIPGDGAADQTSAVQLQGLGSELFRSESTTVEAAGTSGAGGVVTDEMMHGINMEEFMNFMNQEV</sequence>
<reference evidence="6" key="1">
    <citation type="journal article" date="2012" name="Nature">
        <title>A physical, genetic and functional sequence assembly of the barley genome.</title>
        <authorList>
            <consortium name="The International Barley Genome Sequencing Consortium"/>
            <person name="Mayer K.F."/>
            <person name="Waugh R."/>
            <person name="Brown J.W."/>
            <person name="Schulman A."/>
            <person name="Langridge P."/>
            <person name="Platzer M."/>
            <person name="Fincher G.B."/>
            <person name="Muehlbauer G.J."/>
            <person name="Sato K."/>
            <person name="Close T.J."/>
            <person name="Wise R.P."/>
            <person name="Stein N."/>
        </authorList>
    </citation>
    <scope>NUCLEOTIDE SEQUENCE [LARGE SCALE GENOMIC DNA]</scope>
    <source>
        <strain evidence="6">cv. Morex</strain>
    </source>
</reference>
<protein>
    <recommendedName>
        <fullName evidence="4">Response regulatory domain-containing protein</fullName>
    </recommendedName>
</protein>
<comment type="caution">
    <text evidence="2">Lacks conserved residue(s) required for the propagation of feature annotation.</text>
</comment>
<evidence type="ECO:0000256" key="1">
    <source>
        <dbReference type="ARBA" id="ARBA00023012"/>
    </source>
</evidence>
<dbReference type="Gene3D" id="3.40.50.2300">
    <property type="match status" value="1"/>
</dbReference>
<dbReference type="RefSeq" id="XP_044954317.1">
    <property type="nucleotide sequence ID" value="XM_045098382.1"/>
</dbReference>
<dbReference type="PANTHER" id="PTHR43874:SF216">
    <property type="entry name" value="RESPONSE REGULATORY DOMAIN-CONTAINING PROTEIN"/>
    <property type="match status" value="1"/>
</dbReference>
<reference evidence="5" key="2">
    <citation type="submission" date="2020-10" db="EMBL/GenBank/DDBJ databases">
        <authorList>
            <person name="Scholz U."/>
            <person name="Mascher M."/>
            <person name="Fiebig A."/>
        </authorList>
    </citation>
    <scope>NUCLEOTIDE SEQUENCE [LARGE SCALE GENOMIC DNA]</scope>
    <source>
        <strain evidence="5">cv. Morex</strain>
    </source>
</reference>
<dbReference type="KEGG" id="hvg:123404450"/>
<evidence type="ECO:0000313" key="6">
    <source>
        <dbReference type="Proteomes" id="UP000011116"/>
    </source>
</evidence>